<dbReference type="STRING" id="49390.A0A068UVZ2"/>
<keyword evidence="4 10" id="KW-0378">Hydrolase</keyword>
<name>A0A068UVZ2_COFCA</name>
<dbReference type="InterPro" id="IPR008046">
    <property type="entry name" value="Mcm3"/>
</dbReference>
<dbReference type="PANTHER" id="PTHR11630:SF46">
    <property type="entry name" value="DNA REPLICATION LICENSING FACTOR MCM3-RELATED"/>
    <property type="match status" value="1"/>
</dbReference>
<dbReference type="Gramene" id="CDP12477">
    <property type="protein sequence ID" value="CDP12477"/>
    <property type="gene ID" value="GSCOC_T00036068001"/>
</dbReference>
<dbReference type="GO" id="GO:0000727">
    <property type="term" value="P:double-strand break repair via break-induced replication"/>
    <property type="evidence" value="ECO:0007669"/>
    <property type="project" value="TreeGrafter"/>
</dbReference>
<evidence type="ECO:0000313" key="14">
    <source>
        <dbReference type="Proteomes" id="UP000295252"/>
    </source>
</evidence>
<keyword evidence="14" id="KW-1185">Reference proteome</keyword>
<feature type="compositionally biased region" description="Basic and acidic residues" evidence="11">
    <location>
        <begin position="355"/>
        <end position="369"/>
    </location>
</feature>
<protein>
    <recommendedName>
        <fullName evidence="10">DNA replication licensing factor MCM3</fullName>
        <ecNumber evidence="10">3.6.4.12</ecNumber>
    </recommendedName>
</protein>
<dbReference type="PhylomeDB" id="A0A068UVZ2"/>
<evidence type="ECO:0000256" key="9">
    <source>
        <dbReference type="RuleBase" id="RU004070"/>
    </source>
</evidence>
<dbReference type="SMART" id="SM00350">
    <property type="entry name" value="MCM"/>
    <property type="match status" value="1"/>
</dbReference>
<dbReference type="GO" id="GO:0017116">
    <property type="term" value="F:single-stranded DNA helicase activity"/>
    <property type="evidence" value="ECO:0007669"/>
    <property type="project" value="TreeGrafter"/>
</dbReference>
<evidence type="ECO:0000256" key="11">
    <source>
        <dbReference type="SAM" id="MobiDB-lite"/>
    </source>
</evidence>
<comment type="subcellular location">
    <subcellularLocation>
        <location evidence="1 10">Nucleus</location>
    </subcellularLocation>
</comment>
<evidence type="ECO:0000256" key="1">
    <source>
        <dbReference type="ARBA" id="ARBA00004123"/>
    </source>
</evidence>
<dbReference type="GO" id="GO:0005634">
    <property type="term" value="C:nucleus"/>
    <property type="evidence" value="ECO:0007669"/>
    <property type="project" value="UniProtKB-SubCell"/>
</dbReference>
<evidence type="ECO:0000313" key="13">
    <source>
        <dbReference type="EMBL" id="CDP12477.1"/>
    </source>
</evidence>
<dbReference type="PRINTS" id="PR01657">
    <property type="entry name" value="MCMFAMILY"/>
</dbReference>
<dbReference type="Proteomes" id="UP000295252">
    <property type="component" value="Chromosome X"/>
</dbReference>
<dbReference type="GO" id="GO:0003697">
    <property type="term" value="F:single-stranded DNA binding"/>
    <property type="evidence" value="ECO:0007669"/>
    <property type="project" value="TreeGrafter"/>
</dbReference>
<comment type="catalytic activity">
    <reaction evidence="10">
        <text>ATP + H2O = ADP + phosphate + H(+)</text>
        <dbReference type="Rhea" id="RHEA:13065"/>
        <dbReference type="ChEBI" id="CHEBI:15377"/>
        <dbReference type="ChEBI" id="CHEBI:15378"/>
        <dbReference type="ChEBI" id="CHEBI:30616"/>
        <dbReference type="ChEBI" id="CHEBI:43474"/>
        <dbReference type="ChEBI" id="CHEBI:456216"/>
        <dbReference type="EC" id="3.6.4.12"/>
    </reaction>
</comment>
<evidence type="ECO:0000256" key="3">
    <source>
        <dbReference type="ARBA" id="ARBA00022741"/>
    </source>
</evidence>
<dbReference type="GO" id="GO:0005524">
    <property type="term" value="F:ATP binding"/>
    <property type="evidence" value="ECO:0007669"/>
    <property type="project" value="UniProtKB-UniRule"/>
</dbReference>
<evidence type="ECO:0000256" key="7">
    <source>
        <dbReference type="ARBA" id="ARBA00023125"/>
    </source>
</evidence>
<comment type="subunit">
    <text evidence="10">Component of the MCM2-7 complex.</text>
</comment>
<keyword evidence="3 9" id="KW-0547">Nucleotide-binding</keyword>
<dbReference type="InParanoid" id="A0A068UVZ2"/>
<sequence>MLGGTKNNLKNGTHLRELANQSVGKSQLLRAIMNIAPLAISTTSQGYSGVGLHLQLLLIKKQVIHSYAIINFIKLEADAMVLADREVVCIDKFDKMNDQDCVAIHEVMQQQIVTIAKAGIHASLNAQCSVVAAANPIYGTYHCSLTTTKNIGLLNSLLSPFDLLFIVLDQMEPGIDRHISEHVLRMHSFCTQYKRDDEGDANSTVFVKYNPMLYGTKTSRKRETLTIDFLKKYIHYAKHRIQPELTDKVSDQIATAYYAELRSTSSNAKTKAGTLPITARTLETIVHLSTAPKIEVKKPDKSILKADVDAALQVLNFAIYHQKLTEIKEHKQEKERKCRSENNASDTGRPRHQGARNDRENGDAFGRTE</sequence>
<dbReference type="SUPFAM" id="SSF52540">
    <property type="entry name" value="P-loop containing nucleoside triphosphate hydrolases"/>
    <property type="match status" value="1"/>
</dbReference>
<dbReference type="EC" id="3.6.4.12" evidence="10"/>
<reference evidence="14" key="1">
    <citation type="journal article" date="2014" name="Science">
        <title>The coffee genome provides insight into the convergent evolution of caffeine biosynthesis.</title>
        <authorList>
            <person name="Denoeud F."/>
            <person name="Carretero-Paulet L."/>
            <person name="Dereeper A."/>
            <person name="Droc G."/>
            <person name="Guyot R."/>
            <person name="Pietrella M."/>
            <person name="Zheng C."/>
            <person name="Alberti A."/>
            <person name="Anthony F."/>
            <person name="Aprea G."/>
            <person name="Aury J.M."/>
            <person name="Bento P."/>
            <person name="Bernard M."/>
            <person name="Bocs S."/>
            <person name="Campa C."/>
            <person name="Cenci A."/>
            <person name="Combes M.C."/>
            <person name="Crouzillat D."/>
            <person name="Da Silva C."/>
            <person name="Daddiego L."/>
            <person name="De Bellis F."/>
            <person name="Dussert S."/>
            <person name="Garsmeur O."/>
            <person name="Gayraud T."/>
            <person name="Guignon V."/>
            <person name="Jahn K."/>
            <person name="Jamilloux V."/>
            <person name="Joet T."/>
            <person name="Labadie K."/>
            <person name="Lan T."/>
            <person name="Leclercq J."/>
            <person name="Lepelley M."/>
            <person name="Leroy T."/>
            <person name="Li L.T."/>
            <person name="Librado P."/>
            <person name="Lopez L."/>
            <person name="Munoz A."/>
            <person name="Noel B."/>
            <person name="Pallavicini A."/>
            <person name="Perrotta G."/>
            <person name="Poncet V."/>
            <person name="Pot D."/>
            <person name="Priyono X."/>
            <person name="Rigoreau M."/>
            <person name="Rouard M."/>
            <person name="Rozas J."/>
            <person name="Tranchant-Dubreuil C."/>
            <person name="VanBuren R."/>
            <person name="Zhang Q."/>
            <person name="Andrade A.C."/>
            <person name="Argout X."/>
            <person name="Bertrand B."/>
            <person name="de Kochko A."/>
            <person name="Graziosi G."/>
            <person name="Henry R.J."/>
            <person name="Jayarama X."/>
            <person name="Ming R."/>
            <person name="Nagai C."/>
            <person name="Rounsley S."/>
            <person name="Sankoff D."/>
            <person name="Giuliano G."/>
            <person name="Albert V.A."/>
            <person name="Wincker P."/>
            <person name="Lashermes P."/>
        </authorList>
    </citation>
    <scope>NUCLEOTIDE SEQUENCE [LARGE SCALE GENOMIC DNA]</scope>
    <source>
        <strain evidence="14">cv. DH200-94</strain>
    </source>
</reference>
<organism evidence="13 14">
    <name type="scientific">Coffea canephora</name>
    <name type="common">Robusta coffee</name>
    <dbReference type="NCBI Taxonomy" id="49390"/>
    <lineage>
        <taxon>Eukaryota</taxon>
        <taxon>Viridiplantae</taxon>
        <taxon>Streptophyta</taxon>
        <taxon>Embryophyta</taxon>
        <taxon>Tracheophyta</taxon>
        <taxon>Spermatophyta</taxon>
        <taxon>Magnoliopsida</taxon>
        <taxon>eudicotyledons</taxon>
        <taxon>Gunneridae</taxon>
        <taxon>Pentapetalae</taxon>
        <taxon>asterids</taxon>
        <taxon>lamiids</taxon>
        <taxon>Gentianales</taxon>
        <taxon>Rubiaceae</taxon>
        <taxon>Ixoroideae</taxon>
        <taxon>Gardenieae complex</taxon>
        <taxon>Bertiereae - Coffeeae clade</taxon>
        <taxon>Coffeeae</taxon>
        <taxon>Coffea</taxon>
    </lineage>
</organism>
<dbReference type="GO" id="GO:1902975">
    <property type="term" value="P:mitotic DNA replication initiation"/>
    <property type="evidence" value="ECO:0007669"/>
    <property type="project" value="TreeGrafter"/>
</dbReference>
<dbReference type="PRINTS" id="PR01659">
    <property type="entry name" value="MCMPROTEIN3"/>
</dbReference>
<dbReference type="GO" id="GO:0006271">
    <property type="term" value="P:DNA strand elongation involved in DNA replication"/>
    <property type="evidence" value="ECO:0007669"/>
    <property type="project" value="TreeGrafter"/>
</dbReference>
<dbReference type="PANTHER" id="PTHR11630">
    <property type="entry name" value="DNA REPLICATION LICENSING FACTOR MCM FAMILY MEMBER"/>
    <property type="match status" value="1"/>
</dbReference>
<dbReference type="InterPro" id="IPR001208">
    <property type="entry name" value="MCM_dom"/>
</dbReference>
<evidence type="ECO:0000256" key="2">
    <source>
        <dbReference type="ARBA" id="ARBA00022705"/>
    </source>
</evidence>
<dbReference type="EMBL" id="HG739150">
    <property type="protein sequence ID" value="CDP12477.1"/>
    <property type="molecule type" value="Genomic_DNA"/>
</dbReference>
<evidence type="ECO:0000256" key="5">
    <source>
        <dbReference type="ARBA" id="ARBA00022806"/>
    </source>
</evidence>
<proteinExistence type="inferred from homology"/>
<evidence type="ECO:0000256" key="8">
    <source>
        <dbReference type="ARBA" id="ARBA00023242"/>
    </source>
</evidence>
<dbReference type="AlphaFoldDB" id="A0A068UVZ2"/>
<dbReference type="InterPro" id="IPR041562">
    <property type="entry name" value="MCM_lid"/>
</dbReference>
<keyword evidence="6 9" id="KW-0067">ATP-binding</keyword>
<gene>
    <name evidence="13" type="ORF">GSCOC_T00036068001</name>
</gene>
<dbReference type="Pfam" id="PF17855">
    <property type="entry name" value="MCM_lid"/>
    <property type="match status" value="1"/>
</dbReference>
<evidence type="ECO:0000256" key="10">
    <source>
        <dbReference type="RuleBase" id="RU368061"/>
    </source>
</evidence>
<comment type="similarity">
    <text evidence="9">Belongs to the MCM family.</text>
</comment>
<keyword evidence="8 10" id="KW-0539">Nucleus</keyword>
<evidence type="ECO:0000256" key="4">
    <source>
        <dbReference type="ARBA" id="ARBA00022801"/>
    </source>
</evidence>
<dbReference type="PROSITE" id="PS50051">
    <property type="entry name" value="MCM_2"/>
    <property type="match status" value="1"/>
</dbReference>
<dbReference type="GO" id="GO:0042555">
    <property type="term" value="C:MCM complex"/>
    <property type="evidence" value="ECO:0007669"/>
    <property type="project" value="UniProtKB-UniRule"/>
</dbReference>
<dbReference type="OMA" id="EENWIVG"/>
<dbReference type="GO" id="GO:0016787">
    <property type="term" value="F:hydrolase activity"/>
    <property type="evidence" value="ECO:0007669"/>
    <property type="project" value="UniProtKB-KW"/>
</dbReference>
<feature type="region of interest" description="Disordered" evidence="11">
    <location>
        <begin position="329"/>
        <end position="369"/>
    </location>
</feature>
<evidence type="ECO:0000259" key="12">
    <source>
        <dbReference type="PROSITE" id="PS50051"/>
    </source>
</evidence>
<dbReference type="OrthoDB" id="1882346at2759"/>
<keyword evidence="5 10" id="KW-0347">Helicase</keyword>
<feature type="domain" description="MCM C-terminal AAA(+) ATPase" evidence="12">
    <location>
        <begin position="1"/>
        <end position="183"/>
    </location>
</feature>
<comment type="function">
    <text evidence="10">Acts as component of the MCM2-7 complex (MCM complex) which is the replicative helicase essential for 'once per cell cycle' DNA replication initiation and elongation in eukaryotic cells. The active ATPase sites in the MCM2-7 ring are formed through the interaction surfaces of two neighboring subunits such that a critical structure of a conserved arginine finger motif is provided in trans relative to the ATP-binding site of the Walker A box of the adjacent subunit. The six ATPase active sites, however, are likely to contribute differentially to the complex helicase activity.</text>
</comment>
<keyword evidence="2 10" id="KW-0235">DNA replication</keyword>
<dbReference type="Pfam" id="PF00493">
    <property type="entry name" value="MCM"/>
    <property type="match status" value="1"/>
</dbReference>
<evidence type="ECO:0000256" key="6">
    <source>
        <dbReference type="ARBA" id="ARBA00022840"/>
    </source>
</evidence>
<feature type="compositionally biased region" description="Basic and acidic residues" evidence="11">
    <location>
        <begin position="329"/>
        <end position="340"/>
    </location>
</feature>
<keyword evidence="7 9" id="KW-0238">DNA-binding</keyword>
<dbReference type="InterPro" id="IPR031327">
    <property type="entry name" value="MCM"/>
</dbReference>
<accession>A0A068UVZ2</accession>
<dbReference type="InterPro" id="IPR027417">
    <property type="entry name" value="P-loop_NTPase"/>
</dbReference>
<dbReference type="Gene3D" id="3.40.50.300">
    <property type="entry name" value="P-loop containing nucleotide triphosphate hydrolases"/>
    <property type="match status" value="1"/>
</dbReference>